<organism evidence="2">
    <name type="scientific">Rhipicephalus appendiculatus</name>
    <name type="common">Brown ear tick</name>
    <dbReference type="NCBI Taxonomy" id="34631"/>
    <lineage>
        <taxon>Eukaryota</taxon>
        <taxon>Metazoa</taxon>
        <taxon>Ecdysozoa</taxon>
        <taxon>Arthropoda</taxon>
        <taxon>Chelicerata</taxon>
        <taxon>Arachnida</taxon>
        <taxon>Acari</taxon>
        <taxon>Parasitiformes</taxon>
        <taxon>Ixodida</taxon>
        <taxon>Ixodoidea</taxon>
        <taxon>Ixodidae</taxon>
        <taxon>Rhipicephalinae</taxon>
        <taxon>Rhipicephalus</taxon>
        <taxon>Rhipicephalus</taxon>
    </lineage>
</organism>
<sequence length="183" mass="20595">MAAILLAMFIPTFAFQFFLPLLCHAENHQSKPDVVDAFKALAAFPYAVAMADNDDSGDLNCMTAVRTKFSKKPPVFVYASFMKGRKGDNRTITYHIKPGPTIDTTEFTVDDDYDHTSQAHYLFSDYKNCIIMELPIYGKQECVLWTRAKKADNVPAICKEQLQEKCKNAVISYDENTCGPLSL</sequence>
<dbReference type="InterPro" id="IPR012674">
    <property type="entry name" value="Calycin"/>
</dbReference>
<feature type="signal peptide" evidence="1">
    <location>
        <begin position="1"/>
        <end position="25"/>
    </location>
</feature>
<proteinExistence type="predicted"/>
<dbReference type="GO" id="GO:0043176">
    <property type="term" value="F:amine binding"/>
    <property type="evidence" value="ECO:0007669"/>
    <property type="project" value="InterPro"/>
</dbReference>
<keyword evidence="1" id="KW-0732">Signal</keyword>
<dbReference type="Pfam" id="PF02098">
    <property type="entry name" value="His_binding"/>
    <property type="match status" value="1"/>
</dbReference>
<protein>
    <submittedName>
        <fullName evidence="2">Lipocalin</fullName>
    </submittedName>
</protein>
<accession>A0A131YQF8</accession>
<dbReference type="SUPFAM" id="SSF50814">
    <property type="entry name" value="Lipocalins"/>
    <property type="match status" value="1"/>
</dbReference>
<dbReference type="GO" id="GO:0030682">
    <property type="term" value="P:symbiont-mediated perturbation of host defenses"/>
    <property type="evidence" value="ECO:0007669"/>
    <property type="project" value="InterPro"/>
</dbReference>
<name>A0A131YQF8_RHIAP</name>
<dbReference type="AlphaFoldDB" id="A0A131YQF8"/>
<evidence type="ECO:0000256" key="1">
    <source>
        <dbReference type="SAM" id="SignalP"/>
    </source>
</evidence>
<dbReference type="Gene3D" id="2.40.128.20">
    <property type="match status" value="1"/>
</dbReference>
<dbReference type="InterPro" id="IPR002970">
    <property type="entry name" value="Tick_his-bd"/>
</dbReference>
<dbReference type="EMBL" id="GEDV01007772">
    <property type="protein sequence ID" value="JAP80785.1"/>
    <property type="molecule type" value="Transcribed_RNA"/>
</dbReference>
<feature type="chain" id="PRO_5007285813" evidence="1">
    <location>
        <begin position="26"/>
        <end position="183"/>
    </location>
</feature>
<evidence type="ECO:0000313" key="2">
    <source>
        <dbReference type="EMBL" id="JAP80785.1"/>
    </source>
</evidence>
<reference evidence="2" key="1">
    <citation type="journal article" date="2016" name="Ticks Tick Borne Dis.">
        <title>De novo assembly and annotation of the salivary gland transcriptome of Rhipicephalus appendiculatus male and female ticks during blood feeding.</title>
        <authorList>
            <person name="de Castro M.H."/>
            <person name="de Klerk D."/>
            <person name="Pienaar R."/>
            <person name="Latif A.A."/>
            <person name="Rees D.J."/>
            <person name="Mans B.J."/>
        </authorList>
    </citation>
    <scope>NUCLEOTIDE SEQUENCE</scope>
    <source>
        <tissue evidence="2">Salivary glands</tissue>
    </source>
</reference>